<dbReference type="Proteomes" id="UP000184423">
    <property type="component" value="Unassembled WGS sequence"/>
</dbReference>
<protein>
    <submittedName>
        <fullName evidence="2">Predicted phosphoesterase</fullName>
    </submittedName>
</protein>
<dbReference type="InterPro" id="IPR004843">
    <property type="entry name" value="Calcineurin-like_PHP"/>
</dbReference>
<evidence type="ECO:0000259" key="1">
    <source>
        <dbReference type="Pfam" id="PF00149"/>
    </source>
</evidence>
<feature type="domain" description="Calcineurin-like phosphoesterase" evidence="1">
    <location>
        <begin position="1"/>
        <end position="167"/>
    </location>
</feature>
<dbReference type="InterPro" id="IPR029052">
    <property type="entry name" value="Metallo-depent_PP-like"/>
</dbReference>
<dbReference type="EMBL" id="FQVG01000046">
    <property type="protein sequence ID" value="SHF24738.1"/>
    <property type="molecule type" value="Genomic_DNA"/>
</dbReference>
<proteinExistence type="predicted"/>
<dbReference type="InterPro" id="IPR051693">
    <property type="entry name" value="UPF0046_metallophosphoest"/>
</dbReference>
<dbReference type="Gene3D" id="3.60.21.10">
    <property type="match status" value="1"/>
</dbReference>
<dbReference type="AlphaFoldDB" id="A0A1M5A385"/>
<sequence length="195" mass="22762">MKILVVSDRESSYIWDHFDKKRFEGIDLIISCGDLKAEYLSFLVTMINAPLFYVHGNHDRSYINNPPEGCTCIDDKIVVFNGIRILGIGGSPLYNGKEFQYTEKQMEKRVQRLIPKIWWYGGFDILVTHTPAFGLGDAPDVVHTGFRVFRKLLDKYKPKYFLHGHQHLNYANGTRIINYNETTIINGYRYHIFDY</sequence>
<keyword evidence="3" id="KW-1185">Reference proteome</keyword>
<dbReference type="RefSeq" id="WP_027308338.1">
    <property type="nucleotide sequence ID" value="NZ_FQVG01000046.1"/>
</dbReference>
<organism evidence="2 3">
    <name type="scientific">Caloramator proteoclasticus DSM 10124</name>
    <dbReference type="NCBI Taxonomy" id="1121262"/>
    <lineage>
        <taxon>Bacteria</taxon>
        <taxon>Bacillati</taxon>
        <taxon>Bacillota</taxon>
        <taxon>Clostridia</taxon>
        <taxon>Eubacteriales</taxon>
        <taxon>Clostridiaceae</taxon>
        <taxon>Caloramator</taxon>
    </lineage>
</organism>
<dbReference type="PANTHER" id="PTHR12905:SF0">
    <property type="entry name" value="CALCINEURIN-LIKE PHOSPHOESTERASE DOMAIN-CONTAINING PROTEIN"/>
    <property type="match status" value="1"/>
</dbReference>
<dbReference type="GO" id="GO:0016787">
    <property type="term" value="F:hydrolase activity"/>
    <property type="evidence" value="ECO:0007669"/>
    <property type="project" value="InterPro"/>
</dbReference>
<reference evidence="3" key="1">
    <citation type="submission" date="2016-11" db="EMBL/GenBank/DDBJ databases">
        <authorList>
            <person name="Varghese N."/>
            <person name="Submissions S."/>
        </authorList>
    </citation>
    <scope>NUCLEOTIDE SEQUENCE [LARGE SCALE GENOMIC DNA]</scope>
    <source>
        <strain evidence="3">DSM 10124</strain>
    </source>
</reference>
<name>A0A1M5A385_9CLOT</name>
<evidence type="ECO:0000313" key="2">
    <source>
        <dbReference type="EMBL" id="SHF24738.1"/>
    </source>
</evidence>
<accession>A0A1M5A385</accession>
<dbReference type="SUPFAM" id="SSF56300">
    <property type="entry name" value="Metallo-dependent phosphatases"/>
    <property type="match status" value="1"/>
</dbReference>
<evidence type="ECO:0000313" key="3">
    <source>
        <dbReference type="Proteomes" id="UP000184423"/>
    </source>
</evidence>
<dbReference type="Pfam" id="PF00149">
    <property type="entry name" value="Metallophos"/>
    <property type="match status" value="1"/>
</dbReference>
<gene>
    <name evidence="2" type="ORF">SAMN02746091_02087</name>
</gene>
<dbReference type="PANTHER" id="PTHR12905">
    <property type="entry name" value="METALLOPHOSPHOESTERASE"/>
    <property type="match status" value="1"/>
</dbReference>